<sequence length="393" mass="43525">MWHRWSGPAEQQVLLVGVVDVVVVQAVASAGAIGVALGNDGPFQESQPSDSGHQTGTRVRVLAGVVYGERVAWVEYRAGRPDSDGRLPVDLFLHVKGEDGDLVTVDVPTYNPYFECDVHLMRLHGDALLVIYTEKHDTIALRLVGDRMELREIDDDLLVHGDVVAYRPYKANVGVLDLAGFQASVPLPVVTEDFTLTDAHRALLPGPEQYGFPARAAVWARLRELLTVTGPVPQYGVEVLIGALAQPYWFAPPTEYHYGALFRWSRTSDGPWWLPAAWYLHLASRPHTTSAAQAWLAWLDRLVVDAAPTPACGLHGWQSGWTVTEGAAQLAMHLIRYRAGLLAGMCRAGALTDGWWGWEGKRWAHSLPVQEFPPGFVAVWNRLPKRRAPTRDW</sequence>
<gene>
    <name evidence="2" type="ORF">BG844_28270</name>
</gene>
<protein>
    <submittedName>
        <fullName evidence="2">Uncharacterized protein</fullName>
    </submittedName>
</protein>
<keyword evidence="3" id="KW-1185">Reference proteome</keyword>
<dbReference type="AlphaFoldDB" id="A0A1K0FE85"/>
<evidence type="ECO:0000256" key="1">
    <source>
        <dbReference type="SAM" id="Phobius"/>
    </source>
</evidence>
<name>A0A1K0FE85_9ACTN</name>
<keyword evidence="1" id="KW-0472">Membrane</keyword>
<keyword evidence="1" id="KW-0812">Transmembrane</keyword>
<evidence type="ECO:0000313" key="2">
    <source>
        <dbReference type="EMBL" id="OJF11048.1"/>
    </source>
</evidence>
<keyword evidence="1" id="KW-1133">Transmembrane helix</keyword>
<dbReference type="EMBL" id="MEIA01000439">
    <property type="protein sequence ID" value="OJF11048.1"/>
    <property type="molecule type" value="Genomic_DNA"/>
</dbReference>
<comment type="caution">
    <text evidence="2">The sequence shown here is derived from an EMBL/GenBank/DDBJ whole genome shotgun (WGS) entry which is preliminary data.</text>
</comment>
<dbReference type="Proteomes" id="UP000182486">
    <property type="component" value="Unassembled WGS sequence"/>
</dbReference>
<proteinExistence type="predicted"/>
<feature type="transmembrane region" description="Helical" evidence="1">
    <location>
        <begin position="12"/>
        <end position="37"/>
    </location>
</feature>
<evidence type="ECO:0000313" key="3">
    <source>
        <dbReference type="Proteomes" id="UP000182486"/>
    </source>
</evidence>
<accession>A0A1K0FE85</accession>
<organism evidence="2 3">
    <name type="scientific">Couchioplanes caeruleus subsp. caeruleus</name>
    <dbReference type="NCBI Taxonomy" id="56427"/>
    <lineage>
        <taxon>Bacteria</taxon>
        <taxon>Bacillati</taxon>
        <taxon>Actinomycetota</taxon>
        <taxon>Actinomycetes</taxon>
        <taxon>Micromonosporales</taxon>
        <taxon>Micromonosporaceae</taxon>
        <taxon>Couchioplanes</taxon>
    </lineage>
</organism>
<reference evidence="2 3" key="1">
    <citation type="submission" date="2016-09" db="EMBL/GenBank/DDBJ databases">
        <title>Couchioplanes caeruleus draft genome sequence.</title>
        <authorList>
            <person name="Sheehan J."/>
            <person name="Caffrey P."/>
        </authorList>
    </citation>
    <scope>NUCLEOTIDE SEQUENCE [LARGE SCALE GENOMIC DNA]</scope>
    <source>
        <strain evidence="2 3">DSM 43634</strain>
    </source>
</reference>